<dbReference type="InterPro" id="IPR001387">
    <property type="entry name" value="Cro/C1-type_HTH"/>
</dbReference>
<dbReference type="AlphaFoldDB" id="E7G9A6"/>
<dbReference type="InterPro" id="IPR010982">
    <property type="entry name" value="Lambda_DNA-bd_dom_sf"/>
</dbReference>
<feature type="domain" description="HTH cro/C1-type" evidence="1">
    <location>
        <begin position="14"/>
        <end position="67"/>
    </location>
</feature>
<dbReference type="Gene3D" id="1.10.260.40">
    <property type="entry name" value="lambda repressor-like DNA-binding domains"/>
    <property type="match status" value="1"/>
</dbReference>
<evidence type="ECO:0000313" key="2">
    <source>
        <dbReference type="EMBL" id="EFW05396.1"/>
    </source>
</evidence>
<dbReference type="eggNOG" id="ENOG50337PQ">
    <property type="taxonomic scope" value="Bacteria"/>
</dbReference>
<sequence length="69" mass="8060">MVFMITFEPFFETLEKKGISQYQLINDYDVSRGTLDALRKNKSVTLNTIVDLCMILDCEIQDIVRVIRD</sequence>
<dbReference type="HOGENOM" id="CLU_066192_31_1_9"/>
<name>E7G9A6_9FIRM</name>
<gene>
    <name evidence="2" type="ORF">HMPREF9488_01344</name>
</gene>
<accession>E7G9A6</accession>
<organism evidence="2 3">
    <name type="scientific">Coprobacillus cateniformis</name>
    <dbReference type="NCBI Taxonomy" id="100884"/>
    <lineage>
        <taxon>Bacteria</taxon>
        <taxon>Bacillati</taxon>
        <taxon>Bacillota</taxon>
        <taxon>Erysipelotrichia</taxon>
        <taxon>Erysipelotrichales</taxon>
        <taxon>Coprobacillaceae</taxon>
        <taxon>Coprobacillus</taxon>
    </lineage>
</organism>
<dbReference type="SUPFAM" id="SSF47413">
    <property type="entry name" value="lambda repressor-like DNA-binding domains"/>
    <property type="match status" value="1"/>
</dbReference>
<keyword evidence="3" id="KW-1185">Reference proteome</keyword>
<reference evidence="2 3" key="1">
    <citation type="submission" date="2010-12" db="EMBL/GenBank/DDBJ databases">
        <title>The Genome Sequence of Coprobacillus sp. strain 29_1.</title>
        <authorList>
            <consortium name="The Broad Institute Genome Sequencing Platform"/>
            <person name="Earl A."/>
            <person name="Ward D."/>
            <person name="Feldgarden M."/>
            <person name="Gevers D."/>
            <person name="Daigneault M."/>
            <person name="Sibley C.D."/>
            <person name="White A."/>
            <person name="Strauss J."/>
            <person name="Allen-Vercoe E."/>
            <person name="Young S.K."/>
            <person name="Zeng Q."/>
            <person name="Gargeya S."/>
            <person name="Fitzgerald M."/>
            <person name="Haas B."/>
            <person name="Abouelleil A."/>
            <person name="Alvarado L."/>
            <person name="Arachchi H.M."/>
            <person name="Berlin A."/>
            <person name="Brown A."/>
            <person name="Chapman S.B."/>
            <person name="Chen Z."/>
            <person name="Dunbar C."/>
            <person name="Freedman E."/>
            <person name="Gearin G."/>
            <person name="Gellesch M."/>
            <person name="Goldberg J."/>
            <person name="Griggs A."/>
            <person name="Gujja S."/>
            <person name="Heilman E."/>
            <person name="Heiman D."/>
            <person name="Howarth C."/>
            <person name="Larson L."/>
            <person name="Lui A."/>
            <person name="MacDonald P.J.P."/>
            <person name="Mehta T."/>
            <person name="Montmayeur A."/>
            <person name="Murphy C."/>
            <person name="Neiman D."/>
            <person name="Pearson M."/>
            <person name="Priest M."/>
            <person name="Roberts A."/>
            <person name="Saif S."/>
            <person name="Shea T."/>
            <person name="Shenoy N."/>
            <person name="Sisk P."/>
            <person name="Stolte C."/>
            <person name="Sykes S."/>
            <person name="White J."/>
            <person name="Yandava C."/>
            <person name="Nusbaum C."/>
            <person name="Birren B."/>
        </authorList>
    </citation>
    <scope>NUCLEOTIDE SEQUENCE [LARGE SCALE GENOMIC DNA]</scope>
    <source>
        <strain evidence="2 3">29_1</strain>
    </source>
</reference>
<dbReference type="GO" id="GO:0003677">
    <property type="term" value="F:DNA binding"/>
    <property type="evidence" value="ECO:0007669"/>
    <property type="project" value="InterPro"/>
</dbReference>
<dbReference type="EMBL" id="ADKX01000024">
    <property type="protein sequence ID" value="EFW05396.1"/>
    <property type="molecule type" value="Genomic_DNA"/>
</dbReference>
<dbReference type="STRING" id="100884.GCA_000269565_03188"/>
<protein>
    <recommendedName>
        <fullName evidence="1">HTH cro/C1-type domain-containing protein</fullName>
    </recommendedName>
</protein>
<comment type="caution">
    <text evidence="2">The sequence shown here is derived from an EMBL/GenBank/DDBJ whole genome shotgun (WGS) entry which is preliminary data.</text>
</comment>
<dbReference type="Pfam" id="PF13443">
    <property type="entry name" value="HTH_26"/>
    <property type="match status" value="1"/>
</dbReference>
<dbReference type="Proteomes" id="UP000003157">
    <property type="component" value="Unassembled WGS sequence"/>
</dbReference>
<proteinExistence type="predicted"/>
<evidence type="ECO:0000313" key="3">
    <source>
        <dbReference type="Proteomes" id="UP000003157"/>
    </source>
</evidence>
<evidence type="ECO:0000259" key="1">
    <source>
        <dbReference type="Pfam" id="PF13443"/>
    </source>
</evidence>